<feature type="compositionally biased region" description="Basic residues" evidence="3">
    <location>
        <begin position="540"/>
        <end position="551"/>
    </location>
</feature>
<feature type="region of interest" description="Disordered" evidence="3">
    <location>
        <begin position="516"/>
        <end position="555"/>
    </location>
</feature>
<dbReference type="InterPro" id="IPR022684">
    <property type="entry name" value="Calpain_cysteine_protease"/>
</dbReference>
<dbReference type="Gene3D" id="2.60.120.380">
    <property type="match status" value="1"/>
</dbReference>
<feature type="compositionally biased region" description="Polar residues" evidence="3">
    <location>
        <begin position="644"/>
        <end position="658"/>
    </location>
</feature>
<dbReference type="InterPro" id="IPR001300">
    <property type="entry name" value="Peptidase_C2_calpain_cat"/>
</dbReference>
<dbReference type="Pfam" id="PF01067">
    <property type="entry name" value="Calpain_III"/>
    <property type="match status" value="1"/>
</dbReference>
<comment type="similarity">
    <text evidence="1">Belongs to the peptidase C2 family.</text>
</comment>
<keyword evidence="6" id="KW-1185">Reference proteome</keyword>
<dbReference type="Gene3D" id="3.90.70.10">
    <property type="entry name" value="Cysteine proteinases"/>
    <property type="match status" value="1"/>
</dbReference>
<dbReference type="SUPFAM" id="SSF54001">
    <property type="entry name" value="Cysteine proteinases"/>
    <property type="match status" value="1"/>
</dbReference>
<sequence length="1320" mass="146519">MADKKGSHSKRKHSSSSSSSAGSNLATARRVRETPYQDITRIRRNILAIKEAKGSLSPEDYFKDPSFTSDMTSLAYVYSGDDKYEKAIFKRPHEFQQEPVFVGVGGVCDEPFPWRQWKQRHWLHAALVTVSLSIRHLEKIIPGYKNFEQGFVNDYTGAFHFNIWRFGEWIDIIVDDRLPMLDDHHLFCGPMGSAQELWGPLVEKAYAKCKKTYQSIEYGSTLDALTDLTGAVCEHFTPDVRPPRILFRILVKSHMARSQMVCWRNEKRLTTNGFNADSEHQECQNQRYLHVITAVTKFPTTDSRLVEMLRLKCPFSGEPRWLGRFSDRDFSSWESVNRDFRHRFQPLTKKDDDEYWISMEDFRCNFGGLFIISSPEPFRVDGLSLARSYHLQDGWDYTTLASDLTPTSVSATVSPATNRFFRRSSTPRPEDNDGGLLDSDALDLARRRTSHASIFSSAHSGHFHPPRHHHHHHHHMHQARGVAKDLKQVVTNEEESTADTQSLFVKTHALERAKKGECSPGVVTPPEASPKKGGFFSRSANHHQQNKAARRKSNDLQRLAIAQNEAKRSGTSLKNVLQTGLVNMKLSLDCKFDPESDSYESEATDDSPEICNDPIVFGAPVTSPESPQSPNAHPVPYTKGHRSPSATSPTERQPSSPTTKDKAKPVPSPRSATKSPWVSPTSKSTSPRPSHRSPKPQPRSPKYCPRSPKSPAGRLPKSRSPKPPLKDRDTNSSCNTMSPNLVRKMTSSTNVAAVIGNVSSSVTAKQRQARSPKPASRARGSAPVSSLSPPAFKPPKSPKPIGHRNHRAVSPSPQRSGGNQLATPDNLKSPEIFSVTITRDKSSETLSVPGFSPDSQTAEESTFQLQDVPKKFASSSRASSPKPDSLVLGESGRWVEMSDAHSKKPVTSPVTYGDVFLTDATTASSSTDVVNSHVQEQQVHTSPPKSPRPKPSPRTPTESTGISSEDKTSTIAEHFFQPVREKASPSSTTIPEQFDSQTASLLNQPSPQTGAIPTQPDPQSVYRRALRSVSSTSDTDSTHSSSDIFLHFKPGTSPISETAERSGGGGGGGGGSRKHSSGRGEGRGMEGRGREGSITEEMGEEQELEEQDNGFLLPASSAEGRRPHSAPNSNLARHVSSSSLSSLTQGHFRATKADYFRSEGRWRLVLEVYDKWTRAKQCSCRSNLDLHSRSTRHHFHVSRLEHPDEVSPPTLQGKRHVIVSLLQDYRHGANTANSLLVPIGFCVYKCKGTERDDKRHVTRFQLVEQVHGEPEMREVTARLDLDHGSYFLVPFHRSEGHVGEYLLRVLTEDCPQVKAGCRVS</sequence>
<accession>A0AAN9AT57</accession>
<comment type="caution">
    <text evidence="5">The sequence shown here is derived from an EMBL/GenBank/DDBJ whole genome shotgun (WGS) entry which is preliminary data.</text>
</comment>
<feature type="compositionally biased region" description="Acidic residues" evidence="3">
    <location>
        <begin position="1097"/>
        <end position="1108"/>
    </location>
</feature>
<feature type="compositionally biased region" description="Polar residues" evidence="3">
    <location>
        <begin position="811"/>
        <end position="823"/>
    </location>
</feature>
<dbReference type="Pfam" id="PF00648">
    <property type="entry name" value="Peptidase_C2"/>
    <property type="match status" value="1"/>
</dbReference>
<protein>
    <recommendedName>
        <fullName evidence="4">Calpain catalytic domain-containing protein</fullName>
    </recommendedName>
</protein>
<feature type="compositionally biased region" description="Polar residues" evidence="3">
    <location>
        <begin position="984"/>
        <end position="1012"/>
    </location>
</feature>
<feature type="compositionally biased region" description="Gly residues" evidence="3">
    <location>
        <begin position="1062"/>
        <end position="1071"/>
    </location>
</feature>
<feature type="compositionally biased region" description="Polar residues" evidence="3">
    <location>
        <begin position="731"/>
        <end position="745"/>
    </location>
</feature>
<dbReference type="SMART" id="SM00230">
    <property type="entry name" value="CysPc"/>
    <property type="match status" value="1"/>
</dbReference>
<dbReference type="InterPro" id="IPR022682">
    <property type="entry name" value="Calpain_domain_III"/>
</dbReference>
<dbReference type="GO" id="GO:0004198">
    <property type="term" value="F:calcium-dependent cysteine-type endopeptidase activity"/>
    <property type="evidence" value="ECO:0007669"/>
    <property type="project" value="InterPro"/>
</dbReference>
<reference evidence="5 6" key="1">
    <citation type="submission" date="2024-02" db="EMBL/GenBank/DDBJ databases">
        <title>Chromosome-scale genome assembly of the rough periwinkle Littorina saxatilis.</title>
        <authorList>
            <person name="De Jode A."/>
            <person name="Faria R."/>
            <person name="Formenti G."/>
            <person name="Sims Y."/>
            <person name="Smith T.P."/>
            <person name="Tracey A."/>
            <person name="Wood J.M.D."/>
            <person name="Zagrodzka Z.B."/>
            <person name="Johannesson K."/>
            <person name="Butlin R.K."/>
            <person name="Leder E.H."/>
        </authorList>
    </citation>
    <scope>NUCLEOTIDE SEQUENCE [LARGE SCALE GENOMIC DNA]</scope>
    <source>
        <strain evidence="5">Snail1</strain>
        <tissue evidence="5">Muscle</tissue>
    </source>
</reference>
<organism evidence="5 6">
    <name type="scientific">Littorina saxatilis</name>
    <dbReference type="NCBI Taxonomy" id="31220"/>
    <lineage>
        <taxon>Eukaryota</taxon>
        <taxon>Metazoa</taxon>
        <taxon>Spiralia</taxon>
        <taxon>Lophotrochozoa</taxon>
        <taxon>Mollusca</taxon>
        <taxon>Gastropoda</taxon>
        <taxon>Caenogastropoda</taxon>
        <taxon>Littorinimorpha</taxon>
        <taxon>Littorinoidea</taxon>
        <taxon>Littorinidae</taxon>
        <taxon>Littorina</taxon>
    </lineage>
</organism>
<dbReference type="PANTHER" id="PTHR10183:SF433">
    <property type="entry name" value="CALPAIN-A-RELATED"/>
    <property type="match status" value="1"/>
</dbReference>
<feature type="compositionally biased region" description="Basic and acidic residues" evidence="3">
    <location>
        <begin position="1078"/>
        <end position="1093"/>
    </location>
</feature>
<evidence type="ECO:0000313" key="5">
    <source>
        <dbReference type="EMBL" id="KAK7092094.1"/>
    </source>
</evidence>
<feature type="compositionally biased region" description="Low complexity" evidence="3">
    <location>
        <begin position="1028"/>
        <end position="1043"/>
    </location>
</feature>
<feature type="domain" description="Calpain catalytic" evidence="4">
    <location>
        <begin position="61"/>
        <end position="371"/>
    </location>
</feature>
<feature type="region of interest" description="Disordered" evidence="3">
    <location>
        <begin position="594"/>
        <end position="745"/>
    </location>
</feature>
<feature type="compositionally biased region" description="Low complexity" evidence="3">
    <location>
        <begin position="871"/>
        <end position="885"/>
    </location>
</feature>
<dbReference type="GO" id="GO:0006508">
    <property type="term" value="P:proteolysis"/>
    <property type="evidence" value="ECO:0007669"/>
    <property type="project" value="UniProtKB-KW"/>
</dbReference>
<dbReference type="PANTHER" id="PTHR10183">
    <property type="entry name" value="CALPAIN"/>
    <property type="match status" value="1"/>
</dbReference>
<feature type="region of interest" description="Disordered" evidence="3">
    <location>
        <begin position="1"/>
        <end position="30"/>
    </location>
</feature>
<feature type="compositionally biased region" description="Pro residues" evidence="3">
    <location>
        <begin position="944"/>
        <end position="954"/>
    </location>
</feature>
<feature type="compositionally biased region" description="Polar residues" evidence="3">
    <location>
        <begin position="929"/>
        <end position="940"/>
    </location>
</feature>
<evidence type="ECO:0000313" key="6">
    <source>
        <dbReference type="Proteomes" id="UP001374579"/>
    </source>
</evidence>
<feature type="compositionally biased region" description="Acidic residues" evidence="3">
    <location>
        <begin position="595"/>
        <end position="608"/>
    </location>
</feature>
<dbReference type="Proteomes" id="UP001374579">
    <property type="component" value="Unassembled WGS sequence"/>
</dbReference>
<evidence type="ECO:0000256" key="2">
    <source>
        <dbReference type="PROSITE-ProRule" id="PRU00239"/>
    </source>
</evidence>
<name>A0AAN9AT57_9CAEN</name>
<dbReference type="PRINTS" id="PR00704">
    <property type="entry name" value="CALPAIN"/>
</dbReference>
<feature type="region of interest" description="Disordered" evidence="3">
    <location>
        <begin position="923"/>
        <end position="1144"/>
    </location>
</feature>
<evidence type="ECO:0000259" key="4">
    <source>
        <dbReference type="PROSITE" id="PS50203"/>
    </source>
</evidence>
<comment type="caution">
    <text evidence="2">Lacks conserved residue(s) required for the propagation of feature annotation.</text>
</comment>
<feature type="compositionally biased region" description="Polar residues" evidence="3">
    <location>
        <begin position="853"/>
        <end position="865"/>
    </location>
</feature>
<feature type="compositionally biased region" description="Low complexity" evidence="3">
    <location>
        <begin position="679"/>
        <end position="688"/>
    </location>
</feature>
<dbReference type="PROSITE" id="PS50203">
    <property type="entry name" value="CALPAIN_CAT"/>
    <property type="match status" value="1"/>
</dbReference>
<gene>
    <name evidence="5" type="ORF">V1264_009695</name>
</gene>
<evidence type="ECO:0000256" key="1">
    <source>
        <dbReference type="ARBA" id="ARBA00007623"/>
    </source>
</evidence>
<dbReference type="InterPro" id="IPR036213">
    <property type="entry name" value="Calpain_III_sf"/>
</dbReference>
<dbReference type="InterPro" id="IPR038765">
    <property type="entry name" value="Papain-like_cys_pep_sf"/>
</dbReference>
<evidence type="ECO:0000256" key="3">
    <source>
        <dbReference type="SAM" id="MobiDB-lite"/>
    </source>
</evidence>
<dbReference type="EMBL" id="JBAMIC010000022">
    <property type="protein sequence ID" value="KAK7092094.1"/>
    <property type="molecule type" value="Genomic_DNA"/>
</dbReference>
<proteinExistence type="inferred from homology"/>
<dbReference type="SUPFAM" id="SSF49758">
    <property type="entry name" value="Calpain large subunit, middle domain (domain III)"/>
    <property type="match status" value="1"/>
</dbReference>
<feature type="region of interest" description="Disordered" evidence="3">
    <location>
        <begin position="758"/>
        <end position="890"/>
    </location>
</feature>